<protein>
    <submittedName>
        <fullName evidence="1">Uncharacterized protein</fullName>
    </submittedName>
</protein>
<name>A0A6L6QLD2_9BURK</name>
<keyword evidence="2" id="KW-1185">Reference proteome</keyword>
<evidence type="ECO:0000313" key="2">
    <source>
        <dbReference type="Proteomes" id="UP000472320"/>
    </source>
</evidence>
<dbReference type="RefSeq" id="WP_155455834.1">
    <property type="nucleotide sequence ID" value="NZ_WNKX01000017.1"/>
</dbReference>
<dbReference type="Gene3D" id="2.60.34.30">
    <property type="entry name" value="Competence, DNA-entry nuclease inhibitor, ComJ"/>
    <property type="match status" value="1"/>
</dbReference>
<gene>
    <name evidence="1" type="ORF">GM658_20055</name>
</gene>
<accession>A0A6L6QLD2</accession>
<sequence length="153" mass="16752">MTRYKFQLSASYHQFYVQDEAADGNLSDAWTPDAVERLLALAPGVVGIGTARNTDVPVTIDVLDREPEKEFDTSDHIVECSISISSGIIVVAGCTDYFPDAARIRVQPGSYRVRVNFAGLGSVSDDGLEGSDSYHLQLWRAPIGDITVLERDE</sequence>
<evidence type="ECO:0000313" key="1">
    <source>
        <dbReference type="EMBL" id="MTW12904.1"/>
    </source>
</evidence>
<organism evidence="1 2">
    <name type="scientific">Massilia eburnea</name>
    <dbReference type="NCBI Taxonomy" id="1776165"/>
    <lineage>
        <taxon>Bacteria</taxon>
        <taxon>Pseudomonadati</taxon>
        <taxon>Pseudomonadota</taxon>
        <taxon>Betaproteobacteria</taxon>
        <taxon>Burkholderiales</taxon>
        <taxon>Oxalobacteraceae</taxon>
        <taxon>Telluria group</taxon>
        <taxon>Massilia</taxon>
    </lineage>
</organism>
<proteinExistence type="predicted"/>
<dbReference type="OrthoDB" id="280156at2"/>
<reference evidence="1 2" key="1">
    <citation type="submission" date="2019-11" db="EMBL/GenBank/DDBJ databases">
        <title>Type strains purchased from KCTC, JCM and DSMZ.</title>
        <authorList>
            <person name="Lu H."/>
        </authorList>
    </citation>
    <scope>NUCLEOTIDE SEQUENCE [LARGE SCALE GENOMIC DNA]</scope>
    <source>
        <strain evidence="1 2">JCM 31587</strain>
    </source>
</reference>
<dbReference type="InterPro" id="IPR038691">
    <property type="entry name" value="ComJ_sf"/>
</dbReference>
<comment type="caution">
    <text evidence="1">The sequence shown here is derived from an EMBL/GenBank/DDBJ whole genome shotgun (WGS) entry which is preliminary data.</text>
</comment>
<dbReference type="Proteomes" id="UP000472320">
    <property type="component" value="Unassembled WGS sequence"/>
</dbReference>
<dbReference type="AlphaFoldDB" id="A0A6L6QLD2"/>
<dbReference type="EMBL" id="WNKX01000017">
    <property type="protein sequence ID" value="MTW12904.1"/>
    <property type="molecule type" value="Genomic_DNA"/>
</dbReference>